<proteinExistence type="predicted"/>
<accession>A0A6M8HXF5</accession>
<sequence length="59" mass="6401">MIGYGRRSLVETAIGRYKHLIGPKLRASTLPGQQGEAALAVAVLNRMIRTAKPVSVRRA</sequence>
<name>A0A6M8HXF5_9PROT</name>
<keyword evidence="1" id="KW-0614">Plasmid</keyword>
<gene>
    <name evidence="1" type="ORF">HN018_22200</name>
</gene>
<organism evidence="1 2">
    <name type="scientific">Lichenicola cladoniae</name>
    <dbReference type="NCBI Taxonomy" id="1484109"/>
    <lineage>
        <taxon>Bacteria</taxon>
        <taxon>Pseudomonadati</taxon>
        <taxon>Pseudomonadota</taxon>
        <taxon>Alphaproteobacteria</taxon>
        <taxon>Acetobacterales</taxon>
        <taxon>Acetobacteraceae</taxon>
        <taxon>Lichenicola</taxon>
    </lineage>
</organism>
<evidence type="ECO:0008006" key="3">
    <source>
        <dbReference type="Google" id="ProtNLM"/>
    </source>
</evidence>
<evidence type="ECO:0000313" key="1">
    <source>
        <dbReference type="EMBL" id="QKE92936.1"/>
    </source>
</evidence>
<protein>
    <recommendedName>
        <fullName evidence="3">Transposase</fullName>
    </recommendedName>
</protein>
<keyword evidence="2" id="KW-1185">Reference proteome</keyword>
<dbReference type="KEGG" id="lck:HN018_22200"/>
<dbReference type="Proteomes" id="UP000500767">
    <property type="component" value="Plasmid unnamed1"/>
</dbReference>
<dbReference type="EMBL" id="CP053709">
    <property type="protein sequence ID" value="QKE92936.1"/>
    <property type="molecule type" value="Genomic_DNA"/>
</dbReference>
<evidence type="ECO:0000313" key="2">
    <source>
        <dbReference type="Proteomes" id="UP000500767"/>
    </source>
</evidence>
<dbReference type="AlphaFoldDB" id="A0A6M8HXF5"/>
<reference evidence="1 2" key="1">
    <citation type="journal article" date="2014" name="World J. Microbiol. Biotechnol.">
        <title>Biodiversity and physiological characteristics of Antarctic and Arctic lichens-associated bacteria.</title>
        <authorList>
            <person name="Lee Y.M."/>
            <person name="Kim E.H."/>
            <person name="Lee H.K."/>
            <person name="Hong S.G."/>
        </authorList>
    </citation>
    <scope>NUCLEOTIDE SEQUENCE [LARGE SCALE GENOMIC DNA]</scope>
    <source>
        <strain evidence="1 2">PAMC 26569</strain>
        <plasmid evidence="1">unnamed1</plasmid>
    </source>
</reference>
<geneLocation type="plasmid" evidence="1 2">
    <name>unnamed1</name>
</geneLocation>